<comment type="caution">
    <text evidence="1">The sequence shown here is derived from an EMBL/GenBank/DDBJ whole genome shotgun (WGS) entry which is preliminary data.</text>
</comment>
<organism evidence="1 2">
    <name type="scientific">Leptospira terpstrae serovar Hualin str. LT 11-33 = ATCC 700639</name>
    <dbReference type="NCBI Taxonomy" id="1257025"/>
    <lineage>
        <taxon>Bacteria</taxon>
        <taxon>Pseudomonadati</taxon>
        <taxon>Spirochaetota</taxon>
        <taxon>Spirochaetia</taxon>
        <taxon>Leptospirales</taxon>
        <taxon>Leptospiraceae</taxon>
        <taxon>Leptospira</taxon>
    </lineage>
</organism>
<protein>
    <submittedName>
        <fullName evidence="1">Uncharacterized protein</fullName>
    </submittedName>
</protein>
<dbReference type="Proteomes" id="UP000012371">
    <property type="component" value="Unassembled WGS sequence"/>
</dbReference>
<proteinExistence type="predicted"/>
<gene>
    <name evidence="1" type="ORF">LEP1GSC203_1109</name>
</gene>
<name>N1VT48_9LEPT</name>
<accession>N1VT48</accession>
<dbReference type="AlphaFoldDB" id="N1VT48"/>
<sequence length="47" mass="5257">MAGLVPHPESGGEYTTHTFFLAKLTNPHQTLHNAHFISLYLFVVCIC</sequence>
<keyword evidence="2" id="KW-1185">Reference proteome</keyword>
<dbReference type="EMBL" id="AOGW02000010">
    <property type="protein sequence ID" value="EMY61618.1"/>
    <property type="molecule type" value="Genomic_DNA"/>
</dbReference>
<evidence type="ECO:0000313" key="2">
    <source>
        <dbReference type="Proteomes" id="UP000012371"/>
    </source>
</evidence>
<evidence type="ECO:0000313" key="1">
    <source>
        <dbReference type="EMBL" id="EMY61618.1"/>
    </source>
</evidence>
<reference evidence="1" key="1">
    <citation type="submission" date="2013-03" db="EMBL/GenBank/DDBJ databases">
        <authorList>
            <person name="Harkins D.M."/>
            <person name="Durkin A.S."/>
            <person name="Brinkac L.M."/>
            <person name="Haft D.H."/>
            <person name="Selengut J.D."/>
            <person name="Sanka R."/>
            <person name="DePew J."/>
            <person name="Purushe J."/>
            <person name="Hartskeerl R.A."/>
            <person name="Ahmed A."/>
            <person name="van der Linden H."/>
            <person name="Goris M.G.A."/>
            <person name="Vinetz J.M."/>
            <person name="Sutton G.G."/>
            <person name="Nierman W.C."/>
            <person name="Fouts D.E."/>
        </authorList>
    </citation>
    <scope>NUCLEOTIDE SEQUENCE [LARGE SCALE GENOMIC DNA]</scope>
    <source>
        <strain evidence="1">LT 11-33</strain>
    </source>
</reference>